<sequence>MLEILEKLSVKLLPFRKMIYLAMIILLGVMITQLLQTPSATHSSNTFSILSLVGFIWLLLLNILLSIFHNIPKIESNSNSRLSRVKIKVKRGGFHVLALLFVGLTLVIIFLSVRMLRI</sequence>
<accession>A0A099KTF0</accession>
<keyword evidence="1" id="KW-0472">Membrane</keyword>
<dbReference type="OrthoDB" id="6228411at2"/>
<evidence type="ECO:0000313" key="2">
    <source>
        <dbReference type="EMBL" id="KGJ92953.1"/>
    </source>
</evidence>
<feature type="transmembrane region" description="Helical" evidence="1">
    <location>
        <begin position="92"/>
        <end position="113"/>
    </location>
</feature>
<feature type="transmembrane region" description="Helical" evidence="1">
    <location>
        <begin position="18"/>
        <end position="35"/>
    </location>
</feature>
<gene>
    <name evidence="2" type="ORF">ND2E_2419</name>
</gene>
<feature type="transmembrane region" description="Helical" evidence="1">
    <location>
        <begin position="47"/>
        <end position="71"/>
    </location>
</feature>
<comment type="caution">
    <text evidence="2">The sequence shown here is derived from an EMBL/GenBank/DDBJ whole genome shotgun (WGS) entry which is preliminary data.</text>
</comment>
<dbReference type="Proteomes" id="UP000029843">
    <property type="component" value="Unassembled WGS sequence"/>
</dbReference>
<dbReference type="AlphaFoldDB" id="A0A099KTF0"/>
<dbReference type="EMBL" id="JQED01000015">
    <property type="protein sequence ID" value="KGJ92953.1"/>
    <property type="molecule type" value="Genomic_DNA"/>
</dbReference>
<proteinExistence type="predicted"/>
<protein>
    <submittedName>
        <fullName evidence="2">Uncharacterized protein</fullName>
    </submittedName>
</protein>
<name>A0A099KTF0_COLPS</name>
<evidence type="ECO:0000313" key="3">
    <source>
        <dbReference type="Proteomes" id="UP000029843"/>
    </source>
</evidence>
<reference evidence="2 3" key="1">
    <citation type="submission" date="2014-08" db="EMBL/GenBank/DDBJ databases">
        <title>Genomic and Phenotypic Diversity of Colwellia psychrerythraea strains from Disparate Marine Basins.</title>
        <authorList>
            <person name="Techtmann S.M."/>
            <person name="Stelling S.C."/>
            <person name="Utturkar S.M."/>
            <person name="Alshibli N."/>
            <person name="Harris A."/>
            <person name="Brown S.D."/>
            <person name="Hazen T.C."/>
        </authorList>
    </citation>
    <scope>NUCLEOTIDE SEQUENCE [LARGE SCALE GENOMIC DNA]</scope>
    <source>
        <strain evidence="2 3">ND2E</strain>
    </source>
</reference>
<keyword evidence="1" id="KW-1133">Transmembrane helix</keyword>
<keyword evidence="1" id="KW-0812">Transmembrane</keyword>
<organism evidence="2 3">
    <name type="scientific">Colwellia psychrerythraea</name>
    <name type="common">Vibrio psychroerythus</name>
    <dbReference type="NCBI Taxonomy" id="28229"/>
    <lineage>
        <taxon>Bacteria</taxon>
        <taxon>Pseudomonadati</taxon>
        <taxon>Pseudomonadota</taxon>
        <taxon>Gammaproteobacteria</taxon>
        <taxon>Alteromonadales</taxon>
        <taxon>Colwelliaceae</taxon>
        <taxon>Colwellia</taxon>
    </lineage>
</organism>
<evidence type="ECO:0000256" key="1">
    <source>
        <dbReference type="SAM" id="Phobius"/>
    </source>
</evidence>